<evidence type="ECO:0000259" key="6">
    <source>
        <dbReference type="PROSITE" id="PS51171"/>
    </source>
</evidence>
<dbReference type="PROSITE" id="PS51171">
    <property type="entry name" value="PREPHENATE_DEHYDR_3"/>
    <property type="match status" value="1"/>
</dbReference>
<dbReference type="Proteomes" id="UP001498771">
    <property type="component" value="Unassembled WGS sequence"/>
</dbReference>
<accession>A0ABR1FB53</accession>
<dbReference type="GeneID" id="90036802"/>
<name>A0ABR1FB53_9ASCO</name>
<gene>
    <name evidence="7" type="ORF">BZA70DRAFT_270448</name>
</gene>
<dbReference type="PANTHER" id="PTHR21022:SF19">
    <property type="entry name" value="PREPHENATE DEHYDRATASE-RELATED"/>
    <property type="match status" value="1"/>
</dbReference>
<evidence type="ECO:0000313" key="7">
    <source>
        <dbReference type="EMBL" id="KAK7207080.1"/>
    </source>
</evidence>
<feature type="domain" description="Prephenate dehydratase" evidence="6">
    <location>
        <begin position="32"/>
        <end position="223"/>
    </location>
</feature>
<keyword evidence="3" id="KW-0584">Phenylalanine biosynthesis</keyword>
<evidence type="ECO:0000256" key="4">
    <source>
        <dbReference type="ARBA" id="ARBA00023239"/>
    </source>
</evidence>
<reference evidence="7 8" key="1">
    <citation type="submission" date="2024-03" db="EMBL/GenBank/DDBJ databases">
        <title>Genome-scale model development and genomic sequencing of the oleaginous clade Lipomyces.</title>
        <authorList>
            <consortium name="Lawrence Berkeley National Laboratory"/>
            <person name="Czajka J.J."/>
            <person name="Han Y."/>
            <person name="Kim J."/>
            <person name="Mondo S.J."/>
            <person name="Hofstad B.A."/>
            <person name="Robles A."/>
            <person name="Haridas S."/>
            <person name="Riley R."/>
            <person name="LaButti K."/>
            <person name="Pangilinan J."/>
            <person name="Andreopoulos W."/>
            <person name="Lipzen A."/>
            <person name="Yan J."/>
            <person name="Wang M."/>
            <person name="Ng V."/>
            <person name="Grigoriev I.V."/>
            <person name="Spatafora J.W."/>
            <person name="Magnuson J.K."/>
            <person name="Baker S.E."/>
            <person name="Pomraning K.R."/>
        </authorList>
    </citation>
    <scope>NUCLEOTIDE SEQUENCE [LARGE SCALE GENOMIC DNA]</scope>
    <source>
        <strain evidence="7 8">Phaff 52-87</strain>
    </source>
</reference>
<dbReference type="CDD" id="cd13532">
    <property type="entry name" value="PBP2_PDT_like"/>
    <property type="match status" value="1"/>
</dbReference>
<comment type="pathway">
    <text evidence="5">Amino-acid biosynthesis.</text>
</comment>
<organism evidence="7 8">
    <name type="scientific">Myxozyma melibiosi</name>
    <dbReference type="NCBI Taxonomy" id="54550"/>
    <lineage>
        <taxon>Eukaryota</taxon>
        <taxon>Fungi</taxon>
        <taxon>Dikarya</taxon>
        <taxon>Ascomycota</taxon>
        <taxon>Saccharomycotina</taxon>
        <taxon>Lipomycetes</taxon>
        <taxon>Lipomycetales</taxon>
        <taxon>Lipomycetaceae</taxon>
        <taxon>Myxozyma</taxon>
    </lineage>
</organism>
<evidence type="ECO:0000256" key="2">
    <source>
        <dbReference type="ARBA" id="ARBA00023141"/>
    </source>
</evidence>
<keyword evidence="2" id="KW-0057">Aromatic amino acid biosynthesis</keyword>
<dbReference type="EMBL" id="JBBJBU010000001">
    <property type="protein sequence ID" value="KAK7207080.1"/>
    <property type="molecule type" value="Genomic_DNA"/>
</dbReference>
<dbReference type="InterPro" id="IPR001086">
    <property type="entry name" value="Preph_deHydtase"/>
</dbReference>
<dbReference type="PANTHER" id="PTHR21022">
    <property type="entry name" value="PREPHENATE DEHYDRATASE P PROTEIN"/>
    <property type="match status" value="1"/>
</dbReference>
<sequence length="244" mass="26785">MFATSPARSFFVNRLLSRGFAHKSCVMTASAFIGYLGPPGTYSQQAVTQHFGREQDSNGRYAFVPLQTIADCFVALKNGRVAFAVVPFSNSTNGAVNLTYDLLRTADPRPSVIARIDVPVAHCVLASPATIKQIDKQGESTIKRIYSHPQVWTQCTRYLSEHFVGAEQIDQNSTALAAQLASTEANTIAIASIAACDTATVDVYRPNIQDVEGNYTRFLVLEPYLDGQVPCELDKWVEEELQKS</sequence>
<keyword evidence="8" id="KW-1185">Reference proteome</keyword>
<dbReference type="RefSeq" id="XP_064770113.1">
    <property type="nucleotide sequence ID" value="XM_064911290.1"/>
</dbReference>
<dbReference type="Pfam" id="PF00800">
    <property type="entry name" value="PDT"/>
    <property type="match status" value="1"/>
</dbReference>
<keyword evidence="1" id="KW-0028">Amino-acid biosynthesis</keyword>
<dbReference type="SUPFAM" id="SSF53850">
    <property type="entry name" value="Periplasmic binding protein-like II"/>
    <property type="match status" value="1"/>
</dbReference>
<keyword evidence="4" id="KW-0456">Lyase</keyword>
<dbReference type="Gene3D" id="3.40.190.10">
    <property type="entry name" value="Periplasmic binding protein-like II"/>
    <property type="match status" value="2"/>
</dbReference>
<evidence type="ECO:0000256" key="5">
    <source>
        <dbReference type="ARBA" id="ARBA00029440"/>
    </source>
</evidence>
<evidence type="ECO:0000313" key="8">
    <source>
        <dbReference type="Proteomes" id="UP001498771"/>
    </source>
</evidence>
<proteinExistence type="predicted"/>
<comment type="caution">
    <text evidence="7">The sequence shown here is derived from an EMBL/GenBank/DDBJ whole genome shotgun (WGS) entry which is preliminary data.</text>
</comment>
<evidence type="ECO:0000256" key="3">
    <source>
        <dbReference type="ARBA" id="ARBA00023222"/>
    </source>
</evidence>
<evidence type="ECO:0000256" key="1">
    <source>
        <dbReference type="ARBA" id="ARBA00022605"/>
    </source>
</evidence>
<protein>
    <submittedName>
        <fullName evidence="7">Prephenate dehydratase-domain-containing protein</fullName>
    </submittedName>
</protein>